<keyword evidence="3" id="KW-0175">Coiled coil</keyword>
<dbReference type="RefSeq" id="WP_212703463.1">
    <property type="nucleotide sequence ID" value="NZ_CP073581.1"/>
</dbReference>
<dbReference type="InterPro" id="IPR058625">
    <property type="entry name" value="MdtA-like_BSH"/>
</dbReference>
<dbReference type="PANTHER" id="PTHR30158:SF24">
    <property type="entry name" value="HLYD FAMILY SECRETION PROTEIN"/>
    <property type="match status" value="1"/>
</dbReference>
<name>A0A975PL17_9RHOB</name>
<evidence type="ECO:0000259" key="5">
    <source>
        <dbReference type="Pfam" id="PF25917"/>
    </source>
</evidence>
<evidence type="ECO:0000256" key="2">
    <source>
        <dbReference type="ARBA" id="ARBA00009477"/>
    </source>
</evidence>
<dbReference type="Gene3D" id="2.40.50.100">
    <property type="match status" value="1"/>
</dbReference>
<dbReference type="Pfam" id="PF25944">
    <property type="entry name" value="Beta-barrel_RND"/>
    <property type="match status" value="1"/>
</dbReference>
<dbReference type="NCBIfam" id="TIGR01730">
    <property type="entry name" value="RND_mfp"/>
    <property type="match status" value="1"/>
</dbReference>
<dbReference type="Gene3D" id="2.40.30.170">
    <property type="match status" value="1"/>
</dbReference>
<dbReference type="InterPro" id="IPR058626">
    <property type="entry name" value="MdtA-like_b-barrel"/>
</dbReference>
<dbReference type="GO" id="GO:0046677">
    <property type="term" value="P:response to antibiotic"/>
    <property type="evidence" value="ECO:0007669"/>
    <property type="project" value="TreeGrafter"/>
</dbReference>
<evidence type="ECO:0000256" key="1">
    <source>
        <dbReference type="ARBA" id="ARBA00004196"/>
    </source>
</evidence>
<dbReference type="Gene3D" id="1.10.287.470">
    <property type="entry name" value="Helix hairpin bin"/>
    <property type="match status" value="1"/>
</dbReference>
<evidence type="ECO:0000256" key="3">
    <source>
        <dbReference type="SAM" id="Coils"/>
    </source>
</evidence>
<evidence type="ECO:0000313" key="9">
    <source>
        <dbReference type="Proteomes" id="UP000683291"/>
    </source>
</evidence>
<dbReference type="Pfam" id="PF25876">
    <property type="entry name" value="HH_MFP_RND"/>
    <property type="match status" value="1"/>
</dbReference>
<dbReference type="InterPro" id="IPR058627">
    <property type="entry name" value="MdtA-like_C"/>
</dbReference>
<keyword evidence="9" id="KW-1185">Reference proteome</keyword>
<evidence type="ECO:0000259" key="6">
    <source>
        <dbReference type="Pfam" id="PF25944"/>
    </source>
</evidence>
<dbReference type="InterPro" id="IPR058624">
    <property type="entry name" value="MdtA-like_HH"/>
</dbReference>
<dbReference type="Proteomes" id="UP000683291">
    <property type="component" value="Chromosome 1"/>
</dbReference>
<gene>
    <name evidence="8" type="ORF">KDD17_09560</name>
</gene>
<dbReference type="GO" id="GO:0022857">
    <property type="term" value="F:transmembrane transporter activity"/>
    <property type="evidence" value="ECO:0007669"/>
    <property type="project" value="InterPro"/>
</dbReference>
<accession>A0A975PL17</accession>
<organism evidence="8 9">
    <name type="scientific">Sulfitobacter albidus</name>
    <dbReference type="NCBI Taxonomy" id="2829501"/>
    <lineage>
        <taxon>Bacteria</taxon>
        <taxon>Pseudomonadati</taxon>
        <taxon>Pseudomonadota</taxon>
        <taxon>Alphaproteobacteria</taxon>
        <taxon>Rhodobacterales</taxon>
        <taxon>Roseobacteraceae</taxon>
        <taxon>Sulfitobacter</taxon>
    </lineage>
</organism>
<feature type="coiled-coil region" evidence="3">
    <location>
        <begin position="77"/>
        <end position="140"/>
    </location>
</feature>
<dbReference type="PANTHER" id="PTHR30158">
    <property type="entry name" value="ACRA/E-RELATED COMPONENT OF DRUG EFFLUX TRANSPORTER"/>
    <property type="match status" value="1"/>
</dbReference>
<dbReference type="GO" id="GO:0005886">
    <property type="term" value="C:plasma membrane"/>
    <property type="evidence" value="ECO:0007669"/>
    <property type="project" value="TreeGrafter"/>
</dbReference>
<evidence type="ECO:0000313" key="8">
    <source>
        <dbReference type="EMBL" id="QUJ75258.1"/>
    </source>
</evidence>
<feature type="domain" description="Multidrug resistance protein MdtA-like alpha-helical hairpin" evidence="4">
    <location>
        <begin position="78"/>
        <end position="142"/>
    </location>
</feature>
<dbReference type="AlphaFoldDB" id="A0A975PL17"/>
<evidence type="ECO:0000259" key="4">
    <source>
        <dbReference type="Pfam" id="PF25876"/>
    </source>
</evidence>
<feature type="domain" description="Multidrug resistance protein MdtA-like barrel-sandwich hybrid" evidence="5">
    <location>
        <begin position="35"/>
        <end position="174"/>
    </location>
</feature>
<reference evidence="8" key="1">
    <citation type="submission" date="2021-04" db="EMBL/GenBank/DDBJ databases">
        <title>Complete genome sequence for Sulfitobacter sp. strain JK7-1.</title>
        <authorList>
            <person name="Park S.-J."/>
        </authorList>
    </citation>
    <scope>NUCLEOTIDE SEQUENCE</scope>
    <source>
        <strain evidence="8">JK7-1</strain>
    </source>
</reference>
<evidence type="ECO:0000259" key="7">
    <source>
        <dbReference type="Pfam" id="PF25967"/>
    </source>
</evidence>
<dbReference type="Pfam" id="PF25967">
    <property type="entry name" value="RND-MFP_C"/>
    <property type="match status" value="1"/>
</dbReference>
<sequence>MHAQQQAVPVEAANPVQQRITDYDIYTGRVEAAQEVDIRARVSGFLREIRFEDGALVTAGDILFVLDKRRAQASVGIATAALALAEANRDLAAAELARAEELASRQAISRQDRDQRAADLAAAEATVEGATADLELARIDLTDTEVTAPFDGRVSSSQVDIGALVDGGSGQGTLLTDLVSVDPVEIVFDAAESDYLSYVRLDLAGRAGSSRAAPAVVDVMLPDEDTWQHKGQIDFIDNRIDAASGTIRVRAKVPNANGLFAPGLFAQARVPRSEPYAALLVPDTAVLTDQAGRIVYVVTDDGTAQARAVTTGVLIDGLRVIRSGLDPEDRVIQSNLVAIRSGVPVEVMAPPNDDAEPAE</sequence>
<comment type="subcellular location">
    <subcellularLocation>
        <location evidence="1">Cell envelope</location>
    </subcellularLocation>
</comment>
<feature type="domain" description="Multidrug resistance protein MdtA-like C-terminal permuted SH3" evidence="7">
    <location>
        <begin position="278"/>
        <end position="335"/>
    </location>
</feature>
<dbReference type="InterPro" id="IPR006143">
    <property type="entry name" value="RND_pump_MFP"/>
</dbReference>
<dbReference type="KEGG" id="sual:KDD17_09560"/>
<protein>
    <submittedName>
        <fullName evidence="8">Efflux RND transporter periplasmic adaptor subunit</fullName>
    </submittedName>
</protein>
<comment type="similarity">
    <text evidence="2">Belongs to the membrane fusion protein (MFP) (TC 8.A.1) family.</text>
</comment>
<dbReference type="Pfam" id="PF25917">
    <property type="entry name" value="BSH_RND"/>
    <property type="match status" value="1"/>
</dbReference>
<proteinExistence type="inferred from homology"/>
<feature type="domain" description="Multidrug resistance protein MdtA-like beta-barrel" evidence="6">
    <location>
        <begin position="184"/>
        <end position="270"/>
    </location>
</feature>
<dbReference type="EMBL" id="CP073581">
    <property type="protein sequence ID" value="QUJ75258.1"/>
    <property type="molecule type" value="Genomic_DNA"/>
</dbReference>
<dbReference type="GO" id="GO:0030313">
    <property type="term" value="C:cell envelope"/>
    <property type="evidence" value="ECO:0007669"/>
    <property type="project" value="UniProtKB-SubCell"/>
</dbReference>
<dbReference type="SUPFAM" id="SSF111369">
    <property type="entry name" value="HlyD-like secretion proteins"/>
    <property type="match status" value="1"/>
</dbReference>
<dbReference type="Gene3D" id="2.40.420.20">
    <property type="match status" value="1"/>
</dbReference>